<dbReference type="EMBL" id="CP003389">
    <property type="protein sequence ID" value="AFE04658.1"/>
    <property type="molecule type" value="Genomic_DNA"/>
</dbReference>
<dbReference type="AlphaFoldDB" id="H8MQR7"/>
<organism evidence="2 3">
    <name type="scientific">Corallococcus coralloides (strain ATCC 25202 / DSM 2259 / NBRC 100086 / M2)</name>
    <name type="common">Myxococcus coralloides</name>
    <dbReference type="NCBI Taxonomy" id="1144275"/>
    <lineage>
        <taxon>Bacteria</taxon>
        <taxon>Pseudomonadati</taxon>
        <taxon>Myxococcota</taxon>
        <taxon>Myxococcia</taxon>
        <taxon>Myxococcales</taxon>
        <taxon>Cystobacterineae</taxon>
        <taxon>Myxococcaceae</taxon>
        <taxon>Corallococcus</taxon>
    </lineage>
</organism>
<evidence type="ECO:0000256" key="1">
    <source>
        <dbReference type="SAM" id="MobiDB-lite"/>
    </source>
</evidence>
<name>H8MQR7_CORCM</name>
<dbReference type="KEGG" id="ccx:COCOR_02467"/>
<protein>
    <submittedName>
        <fullName evidence="2">Uncharacterized protein</fullName>
    </submittedName>
</protein>
<keyword evidence="3" id="KW-1185">Reference proteome</keyword>
<accession>H8MQR7</accession>
<dbReference type="RefSeq" id="WP_014395295.1">
    <property type="nucleotide sequence ID" value="NC_017030.1"/>
</dbReference>
<reference evidence="2 3" key="1">
    <citation type="journal article" date="2012" name="J. Bacteriol.">
        <title>Complete Genome Sequence of the Fruiting Myxobacterium Corallococcus coralloides DSM 2259.</title>
        <authorList>
            <person name="Huntley S."/>
            <person name="Zhang Y."/>
            <person name="Treuner-Lange A."/>
            <person name="Kneip S."/>
            <person name="Sensen C.W."/>
            <person name="Sogaard-Andersen L."/>
        </authorList>
    </citation>
    <scope>NUCLEOTIDE SEQUENCE [LARGE SCALE GENOMIC DNA]</scope>
    <source>
        <strain evidence="3">ATCC 25202 / DSM 2259 / NBRC 100086 / M2</strain>
    </source>
</reference>
<sequence>MDGKTPHRGDAMYRIDAWSQGDGALWAPGSNGGAGVRPEDEAREARGYRVGEQVGDGDEDSRHEGEESPFDFEDSDLDWVASY</sequence>
<feature type="compositionally biased region" description="Acidic residues" evidence="1">
    <location>
        <begin position="67"/>
        <end position="76"/>
    </location>
</feature>
<evidence type="ECO:0000313" key="2">
    <source>
        <dbReference type="EMBL" id="AFE04658.1"/>
    </source>
</evidence>
<dbReference type="Proteomes" id="UP000007587">
    <property type="component" value="Chromosome"/>
</dbReference>
<dbReference type="HOGENOM" id="CLU_2536862_0_0_7"/>
<dbReference type="InParanoid" id="H8MQR7"/>
<dbReference type="STRING" id="1144275.COCOR_02467"/>
<feature type="compositionally biased region" description="Basic and acidic residues" evidence="1">
    <location>
        <begin position="37"/>
        <end position="49"/>
    </location>
</feature>
<feature type="region of interest" description="Disordered" evidence="1">
    <location>
        <begin position="21"/>
        <end position="76"/>
    </location>
</feature>
<proteinExistence type="predicted"/>
<gene>
    <name evidence="2" type="ordered locus">COCOR_02467</name>
</gene>
<reference evidence="3" key="2">
    <citation type="submission" date="2012-03" db="EMBL/GenBank/DDBJ databases">
        <title>Genome sequence of the fruiting myxobacterium Corallococcus coralloides DSM 2259.</title>
        <authorList>
            <person name="Huntley S."/>
            <person name="Zhang Y."/>
            <person name="Treuner-Lange A."/>
            <person name="Sensen C.W."/>
            <person name="Sogaard-Andersen L."/>
        </authorList>
    </citation>
    <scope>NUCLEOTIDE SEQUENCE [LARGE SCALE GENOMIC DNA]</scope>
    <source>
        <strain evidence="3">ATCC 25202 / DSM 2259 / NBRC 100086 / M2</strain>
    </source>
</reference>
<evidence type="ECO:0000313" key="3">
    <source>
        <dbReference type="Proteomes" id="UP000007587"/>
    </source>
</evidence>